<dbReference type="OrthoDB" id="7722953at2"/>
<dbReference type="RefSeq" id="WP_058246514.1">
    <property type="nucleotide sequence ID" value="NZ_CYSE01000002.1"/>
</dbReference>
<reference evidence="1 2" key="1">
    <citation type="submission" date="2015-09" db="EMBL/GenBank/DDBJ databases">
        <authorList>
            <consortium name="Swine Surveillance"/>
        </authorList>
    </citation>
    <scope>NUCLEOTIDE SEQUENCE [LARGE SCALE GENOMIC DNA]</scope>
    <source>
        <strain evidence="1 2">CECT 7648</strain>
    </source>
</reference>
<protein>
    <submittedName>
        <fullName evidence="1">Uncharacterized protein</fullName>
    </submittedName>
</protein>
<evidence type="ECO:0000313" key="2">
    <source>
        <dbReference type="Proteomes" id="UP000054935"/>
    </source>
</evidence>
<dbReference type="Proteomes" id="UP000054935">
    <property type="component" value="Unassembled WGS sequence"/>
</dbReference>
<keyword evidence="2" id="KW-1185">Reference proteome</keyword>
<dbReference type="AlphaFoldDB" id="A0A0N7LZ27"/>
<name>A0A0N7LZ27_9RHOB</name>
<proteinExistence type="predicted"/>
<gene>
    <name evidence="1" type="ORF">TRN7648_00966</name>
</gene>
<organism evidence="1 2">
    <name type="scientific">Tropicibacter naphthalenivorans</name>
    <dbReference type="NCBI Taxonomy" id="441103"/>
    <lineage>
        <taxon>Bacteria</taxon>
        <taxon>Pseudomonadati</taxon>
        <taxon>Pseudomonadota</taxon>
        <taxon>Alphaproteobacteria</taxon>
        <taxon>Rhodobacterales</taxon>
        <taxon>Roseobacteraceae</taxon>
        <taxon>Tropicibacter</taxon>
    </lineage>
</organism>
<sequence length="185" mass="20666">MATETTPEAEQAPKKRARAAATANIALPLDPQVRTRLTRLAKAEGMTLGHYLQKVLELHLLETAEEGDLLAQRLKAKREVIDHVVALAQMLDKDGKFDEHFVLTVMKTASEDEEFMELYKTVTGEEGRKAARLQQTLNQQLGRLIRKAANAGSKRNEEGRAIRAQVTGEIITSYSLLERKEAESE</sequence>
<dbReference type="EMBL" id="CYSE01000002">
    <property type="protein sequence ID" value="CUH76497.1"/>
    <property type="molecule type" value="Genomic_DNA"/>
</dbReference>
<accession>A0A0N7LZ27</accession>
<evidence type="ECO:0000313" key="1">
    <source>
        <dbReference type="EMBL" id="CUH76497.1"/>
    </source>
</evidence>